<gene>
    <name evidence="2" type="ORF">CLV94_3334</name>
</gene>
<dbReference type="OrthoDB" id="1114906at2"/>
<protein>
    <recommendedName>
        <fullName evidence="1">DUF6268 domain-containing protein</fullName>
    </recommendedName>
</protein>
<accession>A0A495LXD6</accession>
<evidence type="ECO:0000313" key="2">
    <source>
        <dbReference type="EMBL" id="RKS17892.1"/>
    </source>
</evidence>
<dbReference type="RefSeq" id="WP_147406650.1">
    <property type="nucleotide sequence ID" value="NZ_RBLC01000007.1"/>
</dbReference>
<comment type="caution">
    <text evidence="2">The sequence shown here is derived from an EMBL/GenBank/DDBJ whole genome shotgun (WGS) entry which is preliminary data.</text>
</comment>
<dbReference type="EMBL" id="RBLC01000007">
    <property type="protein sequence ID" value="RKS17892.1"/>
    <property type="molecule type" value="Genomic_DNA"/>
</dbReference>
<name>A0A495LXD6_9FLAO</name>
<dbReference type="Proteomes" id="UP000277579">
    <property type="component" value="Unassembled WGS sequence"/>
</dbReference>
<dbReference type="AlphaFoldDB" id="A0A495LXD6"/>
<proteinExistence type="predicted"/>
<dbReference type="InterPro" id="IPR046235">
    <property type="entry name" value="DUF6268"/>
</dbReference>
<evidence type="ECO:0000259" key="1">
    <source>
        <dbReference type="Pfam" id="PF19783"/>
    </source>
</evidence>
<evidence type="ECO:0000313" key="3">
    <source>
        <dbReference type="Proteomes" id="UP000277579"/>
    </source>
</evidence>
<reference evidence="2 3" key="1">
    <citation type="submission" date="2018-10" db="EMBL/GenBank/DDBJ databases">
        <title>Genomic Encyclopedia of Archaeal and Bacterial Type Strains, Phase II (KMG-II): from individual species to whole genera.</title>
        <authorList>
            <person name="Goeker M."/>
        </authorList>
    </citation>
    <scope>NUCLEOTIDE SEQUENCE [LARGE SCALE GENOMIC DNA]</scope>
    <source>
        <strain evidence="2 3">DSM 29537</strain>
    </source>
</reference>
<dbReference type="Pfam" id="PF19783">
    <property type="entry name" value="DUF6268"/>
    <property type="match status" value="1"/>
</dbReference>
<keyword evidence="3" id="KW-1185">Reference proteome</keyword>
<feature type="domain" description="DUF6268" evidence="1">
    <location>
        <begin position="80"/>
        <end position="279"/>
    </location>
</feature>
<organism evidence="2 3">
    <name type="scientific">Flavobacterium endophyticum</name>
    <dbReference type="NCBI Taxonomy" id="1540163"/>
    <lineage>
        <taxon>Bacteria</taxon>
        <taxon>Pseudomonadati</taxon>
        <taxon>Bacteroidota</taxon>
        <taxon>Flavobacteriia</taxon>
        <taxon>Flavobacteriales</taxon>
        <taxon>Flavobacteriaceae</taxon>
        <taxon>Flavobacterium</taxon>
    </lineage>
</organism>
<sequence>MHRHIAALLLACHGITYSQESSGSIQYEYSMIYNTDAASLNKHFAAFGLEQGQFTYGASFKKFEIDYGKDNDGAYFNELQSIQSVKFAMGYAHEFNKNWDLLATFEPELNSNFKNTITFDDIYPTFSLAVTRKIEGDHPSYTILGVSFSSLFGKPRWLPVVSYQKFISKNASFTIGLPETNFQYMLSPKNSIKSSLFVDSFYSKIRSDKQDNIPNINAIEMRSYNAGLEYNYVSDNNWMATLRSGYAFSNQLDLFQENRPKTGIDFKNTIYITMGFKYNLNL</sequence>